<evidence type="ECO:0000256" key="5">
    <source>
        <dbReference type="ARBA" id="ARBA00023163"/>
    </source>
</evidence>
<dbReference type="GO" id="GO:0006352">
    <property type="term" value="P:DNA-templated transcription initiation"/>
    <property type="evidence" value="ECO:0007669"/>
    <property type="project" value="InterPro"/>
</dbReference>
<dbReference type="Proteomes" id="UP000244649">
    <property type="component" value="Unassembled WGS sequence"/>
</dbReference>
<evidence type="ECO:0000256" key="3">
    <source>
        <dbReference type="ARBA" id="ARBA00023082"/>
    </source>
</evidence>
<dbReference type="SUPFAM" id="SSF88659">
    <property type="entry name" value="Sigma3 and sigma4 domains of RNA polymerase sigma factors"/>
    <property type="match status" value="1"/>
</dbReference>
<dbReference type="GO" id="GO:0003677">
    <property type="term" value="F:DNA binding"/>
    <property type="evidence" value="ECO:0007669"/>
    <property type="project" value="UniProtKB-KW"/>
</dbReference>
<dbReference type="PANTHER" id="PTHR43133">
    <property type="entry name" value="RNA POLYMERASE ECF-TYPE SIGMA FACTO"/>
    <property type="match status" value="1"/>
</dbReference>
<feature type="domain" description="RNA polymerase sigma-70 region 2" evidence="7">
    <location>
        <begin position="29"/>
        <end position="96"/>
    </location>
</feature>
<evidence type="ECO:0000256" key="6">
    <source>
        <dbReference type="SAM" id="MobiDB-lite"/>
    </source>
</evidence>
<reference evidence="9 11" key="1">
    <citation type="submission" date="2018-04" db="EMBL/GenBank/DDBJ databases">
        <authorList>
            <person name="Go L.Y."/>
            <person name="Mitchell J.A."/>
        </authorList>
    </citation>
    <scope>NUCLEOTIDE SEQUENCE [LARGE SCALE GENOMIC DNA]</scope>
    <source>
        <strain evidence="9 11">TPD7010</strain>
    </source>
</reference>
<comment type="similarity">
    <text evidence="1">Belongs to the sigma-70 factor family. ECF subfamily.</text>
</comment>
<dbReference type="SUPFAM" id="SSF88946">
    <property type="entry name" value="Sigma2 domain of RNA polymerase sigma factors"/>
    <property type="match status" value="1"/>
</dbReference>
<accession>A0A2T7VR71</accession>
<dbReference type="Pfam" id="PF08281">
    <property type="entry name" value="Sigma70_r4_2"/>
    <property type="match status" value="1"/>
</dbReference>
<evidence type="ECO:0000259" key="7">
    <source>
        <dbReference type="Pfam" id="PF04542"/>
    </source>
</evidence>
<feature type="compositionally biased region" description="Basic and acidic residues" evidence="6">
    <location>
        <begin position="1"/>
        <end position="12"/>
    </location>
</feature>
<sequence>MKRTAANREETRMPVSPRRPPDFDVHRAYRDHGSALLGYTVNALRDRPLAEDCVQETFLRAWRARDRFDPAHASERTWLFAIARNVIIDTLRARARLPLIGDDAELHSRTAEAIDPLDRLHMLEALSHLSDAHRTAVVSVHLHGRSYQDLSDATGIPVSTWRTRTFHALRALRTHLEGMEEPDAHSR</sequence>
<dbReference type="Gene3D" id="1.10.1740.10">
    <property type="match status" value="1"/>
</dbReference>
<feature type="region of interest" description="Disordered" evidence="6">
    <location>
        <begin position="1"/>
        <end position="23"/>
    </location>
</feature>
<protein>
    <submittedName>
        <fullName evidence="9">RNA polymerase</fullName>
    </submittedName>
</protein>
<dbReference type="PANTHER" id="PTHR43133:SF52">
    <property type="entry name" value="ECF RNA POLYMERASE SIGMA FACTOR SIGL"/>
    <property type="match status" value="1"/>
</dbReference>
<gene>
    <name evidence="10" type="ORF">DC432_14275</name>
    <name evidence="9" type="ORF">DC432_15410</name>
</gene>
<keyword evidence="5" id="KW-0804">Transcription</keyword>
<dbReference type="EMBL" id="QDFT01000052">
    <property type="protein sequence ID" value="PVE62966.1"/>
    <property type="molecule type" value="Genomic_DNA"/>
</dbReference>
<dbReference type="InterPro" id="IPR013325">
    <property type="entry name" value="RNA_pol_sigma_r2"/>
</dbReference>
<name>A0A2T7VR71_MICTE</name>
<comment type="caution">
    <text evidence="9">The sequence shown here is derived from an EMBL/GenBank/DDBJ whole genome shotgun (WGS) entry which is preliminary data.</text>
</comment>
<dbReference type="EMBL" id="QDFT01000072">
    <property type="protein sequence ID" value="PVE58848.1"/>
    <property type="molecule type" value="Genomic_DNA"/>
</dbReference>
<dbReference type="InterPro" id="IPR039425">
    <property type="entry name" value="RNA_pol_sigma-70-like"/>
</dbReference>
<evidence type="ECO:0000256" key="1">
    <source>
        <dbReference type="ARBA" id="ARBA00010641"/>
    </source>
</evidence>
<dbReference type="NCBIfam" id="TIGR02937">
    <property type="entry name" value="sigma70-ECF"/>
    <property type="match status" value="1"/>
</dbReference>
<evidence type="ECO:0000313" key="9">
    <source>
        <dbReference type="EMBL" id="PVE58848.1"/>
    </source>
</evidence>
<keyword evidence="2" id="KW-0805">Transcription regulation</keyword>
<dbReference type="GO" id="GO:0016987">
    <property type="term" value="F:sigma factor activity"/>
    <property type="evidence" value="ECO:0007669"/>
    <property type="project" value="UniProtKB-KW"/>
</dbReference>
<evidence type="ECO:0000256" key="2">
    <source>
        <dbReference type="ARBA" id="ARBA00023015"/>
    </source>
</evidence>
<dbReference type="Pfam" id="PF04542">
    <property type="entry name" value="Sigma70_r2"/>
    <property type="match status" value="1"/>
</dbReference>
<evidence type="ECO:0000256" key="4">
    <source>
        <dbReference type="ARBA" id="ARBA00023125"/>
    </source>
</evidence>
<evidence type="ECO:0000313" key="10">
    <source>
        <dbReference type="EMBL" id="PVE62966.1"/>
    </source>
</evidence>
<dbReference type="AlphaFoldDB" id="A0A2T7VR71"/>
<dbReference type="InterPro" id="IPR013249">
    <property type="entry name" value="RNA_pol_sigma70_r4_t2"/>
</dbReference>
<dbReference type="Gene3D" id="1.10.10.10">
    <property type="entry name" value="Winged helix-like DNA-binding domain superfamily/Winged helix DNA-binding domain"/>
    <property type="match status" value="1"/>
</dbReference>
<keyword evidence="3" id="KW-0731">Sigma factor</keyword>
<dbReference type="InterPro" id="IPR014284">
    <property type="entry name" value="RNA_pol_sigma-70_dom"/>
</dbReference>
<dbReference type="InterPro" id="IPR013324">
    <property type="entry name" value="RNA_pol_sigma_r3/r4-like"/>
</dbReference>
<dbReference type="InterPro" id="IPR036388">
    <property type="entry name" value="WH-like_DNA-bd_sf"/>
</dbReference>
<dbReference type="InterPro" id="IPR007627">
    <property type="entry name" value="RNA_pol_sigma70_r2"/>
</dbReference>
<evidence type="ECO:0000259" key="8">
    <source>
        <dbReference type="Pfam" id="PF08281"/>
    </source>
</evidence>
<feature type="domain" description="RNA polymerase sigma factor 70 region 4 type 2" evidence="8">
    <location>
        <begin position="122"/>
        <end position="172"/>
    </location>
</feature>
<proteinExistence type="inferred from homology"/>
<keyword evidence="4" id="KW-0238">DNA-binding</keyword>
<organism evidence="9 11">
    <name type="scientific">Microbacterium testaceum</name>
    <name type="common">Aureobacterium testaceum</name>
    <name type="synonym">Brevibacterium testaceum</name>
    <dbReference type="NCBI Taxonomy" id="2033"/>
    <lineage>
        <taxon>Bacteria</taxon>
        <taxon>Bacillati</taxon>
        <taxon>Actinomycetota</taxon>
        <taxon>Actinomycetes</taxon>
        <taxon>Micrococcales</taxon>
        <taxon>Microbacteriaceae</taxon>
        <taxon>Microbacterium</taxon>
    </lineage>
</organism>
<evidence type="ECO:0000313" key="11">
    <source>
        <dbReference type="Proteomes" id="UP000244649"/>
    </source>
</evidence>